<evidence type="ECO:0000256" key="1">
    <source>
        <dbReference type="SAM" id="MobiDB-lite"/>
    </source>
</evidence>
<proteinExistence type="predicted"/>
<dbReference type="OrthoDB" id="3989267at2"/>
<dbReference type="Proteomes" id="UP000322634">
    <property type="component" value="Unassembled WGS sequence"/>
</dbReference>
<organism evidence="2 3">
    <name type="scientific">Actinomadura syzygii</name>
    <dbReference type="NCBI Taxonomy" id="1427538"/>
    <lineage>
        <taxon>Bacteria</taxon>
        <taxon>Bacillati</taxon>
        <taxon>Actinomycetota</taxon>
        <taxon>Actinomycetes</taxon>
        <taxon>Streptosporangiales</taxon>
        <taxon>Thermomonosporaceae</taxon>
        <taxon>Actinomadura</taxon>
    </lineage>
</organism>
<reference evidence="2 3" key="1">
    <citation type="submission" date="2019-08" db="EMBL/GenBank/DDBJ databases">
        <title>Actinomadura sp. nov. CYP1-5 isolated from mountain soil.</title>
        <authorList>
            <person name="Songsumanus A."/>
            <person name="Kuncharoen N."/>
            <person name="Kudo T."/>
            <person name="Yuki M."/>
            <person name="Igarashi Y."/>
            <person name="Tanasupawat S."/>
        </authorList>
    </citation>
    <scope>NUCLEOTIDE SEQUENCE [LARGE SCALE GENOMIC DNA]</scope>
    <source>
        <strain evidence="2 3">GKU157</strain>
    </source>
</reference>
<name>A0A5D0TQ19_9ACTN</name>
<accession>A0A5D0TQ19</accession>
<sequence>MKISKQEGAWRAEATDAGRHYIKHGDYPHGFWTSRKFPLSGSQESRSEIPAQHAPKKTDGAGVSATSENARRVESAKRISVTENVIAAGGELRVNGQEEKTNYDQRVAAAIRHGKVPEGKLLVIERGRTWGERIIRLQDPPEWMTAVLAPISVPGHLCKPHKIVAALKGDTDLLRVTTQVRSRACRLLQALITEAERRGHTVRLASHASRSPRCDSSGEGLLTVRISGHDFGVHLTQQYHKVEHVPTATELRRAERESWYRIPTSQAIA</sequence>
<comment type="caution">
    <text evidence="2">The sequence shown here is derived from an EMBL/GenBank/DDBJ whole genome shotgun (WGS) entry which is preliminary data.</text>
</comment>
<evidence type="ECO:0000313" key="3">
    <source>
        <dbReference type="Proteomes" id="UP000322634"/>
    </source>
</evidence>
<evidence type="ECO:0000313" key="2">
    <source>
        <dbReference type="EMBL" id="TYC07345.1"/>
    </source>
</evidence>
<dbReference type="EMBL" id="VSFF01000024">
    <property type="protein sequence ID" value="TYC07345.1"/>
    <property type="molecule type" value="Genomic_DNA"/>
</dbReference>
<keyword evidence="3" id="KW-1185">Reference proteome</keyword>
<feature type="region of interest" description="Disordered" evidence="1">
    <location>
        <begin position="38"/>
        <end position="75"/>
    </location>
</feature>
<dbReference type="RefSeq" id="WP_148356274.1">
    <property type="nucleotide sequence ID" value="NZ_JBHSBF010000037.1"/>
</dbReference>
<dbReference type="AlphaFoldDB" id="A0A5D0TQ19"/>
<gene>
    <name evidence="2" type="ORF">FXF65_43080</name>
</gene>
<protein>
    <submittedName>
        <fullName evidence="2">Uncharacterized protein</fullName>
    </submittedName>
</protein>